<evidence type="ECO:0000259" key="2">
    <source>
        <dbReference type="Pfam" id="PF14341"/>
    </source>
</evidence>
<dbReference type="Proteomes" id="UP000622890">
    <property type="component" value="Unassembled WGS sequence"/>
</dbReference>
<dbReference type="Pfam" id="PF14341">
    <property type="entry name" value="PilX_N"/>
    <property type="match status" value="1"/>
</dbReference>
<evidence type="ECO:0000256" key="1">
    <source>
        <dbReference type="SAM" id="Phobius"/>
    </source>
</evidence>
<protein>
    <recommendedName>
        <fullName evidence="2">Type 4 fimbrial biogenesis protein PilX N-terminal domain-containing protein</fullName>
    </recommendedName>
</protein>
<keyword evidence="1" id="KW-1133">Transmembrane helix</keyword>
<keyword evidence="1" id="KW-0812">Transmembrane</keyword>
<keyword evidence="4" id="KW-1185">Reference proteome</keyword>
<reference evidence="3" key="1">
    <citation type="submission" date="2021-01" db="EMBL/GenBank/DDBJ databases">
        <title>Genome sequence of strain Noviherbaspirillum sp. DKR-6.</title>
        <authorList>
            <person name="Chaudhary D.K."/>
        </authorList>
    </citation>
    <scope>NUCLEOTIDE SEQUENCE</scope>
    <source>
        <strain evidence="3">DKR-6</strain>
    </source>
</reference>
<keyword evidence="1" id="KW-0472">Membrane</keyword>
<evidence type="ECO:0000313" key="3">
    <source>
        <dbReference type="EMBL" id="MBK4735021.1"/>
    </source>
</evidence>
<comment type="caution">
    <text evidence="3">The sequence shown here is derived from an EMBL/GenBank/DDBJ whole genome shotgun (WGS) entry which is preliminary data.</text>
</comment>
<evidence type="ECO:0000313" key="4">
    <source>
        <dbReference type="Proteomes" id="UP000622890"/>
    </source>
</evidence>
<dbReference type="AlphaFoldDB" id="A0A934STP1"/>
<dbReference type="EMBL" id="JAEPBG010000003">
    <property type="protein sequence ID" value="MBK4735021.1"/>
    <property type="molecule type" value="Genomic_DNA"/>
</dbReference>
<organism evidence="3 4">
    <name type="scientific">Noviherbaspirillum pedocola</name>
    <dbReference type="NCBI Taxonomy" id="2801341"/>
    <lineage>
        <taxon>Bacteria</taxon>
        <taxon>Pseudomonadati</taxon>
        <taxon>Pseudomonadota</taxon>
        <taxon>Betaproteobacteria</taxon>
        <taxon>Burkholderiales</taxon>
        <taxon>Oxalobacteraceae</taxon>
        <taxon>Noviherbaspirillum</taxon>
    </lineage>
</organism>
<dbReference type="RefSeq" id="WP_200591782.1">
    <property type="nucleotide sequence ID" value="NZ_JAEPBG010000003.1"/>
</dbReference>
<feature type="domain" description="Type 4 fimbrial biogenesis protein PilX N-terminal" evidence="2">
    <location>
        <begin position="10"/>
        <end position="60"/>
    </location>
</feature>
<gene>
    <name evidence="3" type="ORF">JJB74_10415</name>
</gene>
<feature type="transmembrane region" description="Helical" evidence="1">
    <location>
        <begin position="12"/>
        <end position="32"/>
    </location>
</feature>
<accession>A0A934STP1</accession>
<dbReference type="InterPro" id="IPR025746">
    <property type="entry name" value="PilX_N_dom"/>
</dbReference>
<sequence>MRPTPLSRQRGITLIVSMIMLMLITMLAISSFRLGSGNLQIVGNMQQRGQTLSAAQSAIEQVVSNPNFSATPTNAVPAPCTDAAGQKQANTACIDVNDDGSTDVTVAVGSTRSNGQWQTAPCVQQVKPVTNANLDLSRTEDASCAIGVGQTFGVAGSASGNSMCNEMLWDVEAVATDTSQGASATVAAGVRVRTSSDDANSTYNCN</sequence>
<name>A0A934STP1_9BURK</name>
<proteinExistence type="predicted"/>